<evidence type="ECO:0000259" key="2">
    <source>
        <dbReference type="PROSITE" id="PS51740"/>
    </source>
</evidence>
<sequence length="72" mass="8356">MRKVSVFTNGNNRAIRIPRDMDFEGVRELVISREGDTITLRPVRPSWESLKDVEKADPDFLVDRDPVIEDKD</sequence>
<keyword evidence="1" id="KW-0238">DNA-binding</keyword>
<proteinExistence type="predicted"/>
<dbReference type="AlphaFoldDB" id="A0A0H3CUT8"/>
<keyword evidence="4" id="KW-1185">Reference proteome</keyword>
<dbReference type="NCBIfam" id="NF040493">
    <property type="entry name" value="TA_anti_VapB"/>
    <property type="match status" value="1"/>
</dbReference>
<gene>
    <name evidence="3" type="ordered locus">ECL_B011</name>
</gene>
<feature type="domain" description="SpoVT-AbrB" evidence="2">
    <location>
        <begin position="4"/>
        <end position="45"/>
    </location>
</feature>
<dbReference type="KEGG" id="enc:ECL_B011"/>
<dbReference type="InterPro" id="IPR007159">
    <property type="entry name" value="SpoVT-AbrB_dom"/>
</dbReference>
<dbReference type="SUPFAM" id="SSF89447">
    <property type="entry name" value="AbrB/MazE/MraZ-like"/>
    <property type="match status" value="1"/>
</dbReference>
<dbReference type="Pfam" id="PF04014">
    <property type="entry name" value="MazE_antitoxin"/>
    <property type="match status" value="1"/>
</dbReference>
<keyword evidence="3" id="KW-0614">Plasmid</keyword>
<dbReference type="Proteomes" id="UP000002363">
    <property type="component" value="Plasmid pECL_B"/>
</dbReference>
<name>A0A0H3CUT8_ENTCC</name>
<organism evidence="3 4">
    <name type="scientific">Enterobacter cloacae subsp. cloacae (strain ATCC 13047 / DSM 30054 / NBRC 13535 / NCTC 10005 / WDCM 00083 / NCDC 279-56)</name>
    <dbReference type="NCBI Taxonomy" id="716541"/>
    <lineage>
        <taxon>Bacteria</taxon>
        <taxon>Pseudomonadati</taxon>
        <taxon>Pseudomonadota</taxon>
        <taxon>Gammaproteobacteria</taxon>
        <taxon>Enterobacterales</taxon>
        <taxon>Enterobacteriaceae</taxon>
        <taxon>Enterobacter</taxon>
        <taxon>Enterobacter cloacae complex</taxon>
    </lineage>
</organism>
<reference evidence="3 4" key="1">
    <citation type="journal article" date="2010" name="J. Bacteriol.">
        <title>Complete genome sequence of Enterobacter cloacae subsp. cloacae type strain ATCC 13047.</title>
        <authorList>
            <person name="Ren Y."/>
            <person name="Ren Y."/>
            <person name="Zhou Z."/>
            <person name="Guo X."/>
            <person name="Li Y."/>
            <person name="Feng L."/>
            <person name="Wang L."/>
        </authorList>
    </citation>
    <scope>NUCLEOTIDE SEQUENCE [LARGE SCALE GENOMIC DNA]</scope>
    <source>
        <strain evidence="4">ATCC 13047 / DSM 30054 / NBRC 13535 / NCTC 10005 / WDCM 00083 / NCDC 279-56</strain>
        <plasmid evidence="3">pECL_B</plasmid>
    </source>
</reference>
<dbReference type="InterPro" id="IPR037914">
    <property type="entry name" value="SpoVT-AbrB_sf"/>
</dbReference>
<dbReference type="EnsemblBacteria" id="ADF64973">
    <property type="protein sequence ID" value="ADF64973"/>
    <property type="gene ID" value="ECL_B011"/>
</dbReference>
<dbReference type="GO" id="GO:0003677">
    <property type="term" value="F:DNA binding"/>
    <property type="evidence" value="ECO:0007669"/>
    <property type="project" value="UniProtKB-UniRule"/>
</dbReference>
<dbReference type="RefSeq" id="WP_013087281.1">
    <property type="nucleotide sequence ID" value="NC_014108.1"/>
</dbReference>
<dbReference type="OrthoDB" id="5298361at2"/>
<dbReference type="PROSITE" id="PS51740">
    <property type="entry name" value="SPOVT_ABRB"/>
    <property type="match status" value="1"/>
</dbReference>
<protein>
    <submittedName>
        <fullName evidence="3">Virulence-associated protein</fullName>
    </submittedName>
</protein>
<dbReference type="InterPro" id="IPR047976">
    <property type="entry name" value="Anti_VapB2-like"/>
</dbReference>
<dbReference type="Gene3D" id="2.10.260.10">
    <property type="match status" value="1"/>
</dbReference>
<evidence type="ECO:0000313" key="4">
    <source>
        <dbReference type="Proteomes" id="UP000002363"/>
    </source>
</evidence>
<dbReference type="EMBL" id="CP001920">
    <property type="protein sequence ID" value="ADF64973.1"/>
    <property type="molecule type" value="Genomic_DNA"/>
</dbReference>
<evidence type="ECO:0000256" key="1">
    <source>
        <dbReference type="PROSITE-ProRule" id="PRU01076"/>
    </source>
</evidence>
<dbReference type="HOGENOM" id="CLU_162018_5_1_6"/>
<accession>A0A0H3CUT8</accession>
<geneLocation type="plasmid" evidence="3 4">
    <name>pECL_B</name>
</geneLocation>
<evidence type="ECO:0000313" key="3">
    <source>
        <dbReference type="EMBL" id="ADF64973.1"/>
    </source>
</evidence>
<dbReference type="SMART" id="SM00966">
    <property type="entry name" value="SpoVT_AbrB"/>
    <property type="match status" value="1"/>
</dbReference>